<proteinExistence type="predicted"/>
<sequence>MDEYDFPEYGRQCELKTPWRGYHRGTIVALSEHGFVVQFSSGAEIDVYKDEIIFD</sequence>
<evidence type="ECO:0000313" key="1">
    <source>
        <dbReference type="EMBL" id="MDU0241763.1"/>
    </source>
</evidence>
<dbReference type="Proteomes" id="UP001181239">
    <property type="component" value="Unassembled WGS sequence"/>
</dbReference>
<dbReference type="AlphaFoldDB" id="A0AAE4I9E7"/>
<dbReference type="EMBL" id="JAWDET010000006">
    <property type="protein sequence ID" value="MDU0241763.1"/>
    <property type="molecule type" value="Genomic_DNA"/>
</dbReference>
<protein>
    <submittedName>
        <fullName evidence="1">Glyoxalase</fullName>
    </submittedName>
</protein>
<organism evidence="1 2">
    <name type="scientific">Phocaeicola vulgatus</name>
    <name type="common">Bacteroides vulgatus</name>
    <dbReference type="NCBI Taxonomy" id="821"/>
    <lineage>
        <taxon>Bacteria</taxon>
        <taxon>Pseudomonadati</taxon>
        <taxon>Bacteroidota</taxon>
        <taxon>Bacteroidia</taxon>
        <taxon>Bacteroidales</taxon>
        <taxon>Bacteroidaceae</taxon>
        <taxon>Phocaeicola</taxon>
    </lineage>
</organism>
<evidence type="ECO:0000313" key="2">
    <source>
        <dbReference type="Proteomes" id="UP001181239"/>
    </source>
</evidence>
<comment type="caution">
    <text evidence="1">The sequence shown here is derived from an EMBL/GenBank/DDBJ whole genome shotgun (WGS) entry which is preliminary data.</text>
</comment>
<accession>A0AAE4I9E7</accession>
<reference evidence="1" key="1">
    <citation type="submission" date="2023-10" db="EMBL/GenBank/DDBJ databases">
        <title>Genome of Potential pathogenic bacteria in Crohn's disease.</title>
        <authorList>
            <person name="Rodriguez-Palacios A."/>
        </authorList>
    </citation>
    <scope>NUCLEOTIDE SEQUENCE</scope>
    <source>
        <strain evidence="1">CavFT-hAR11</strain>
    </source>
</reference>
<dbReference type="RefSeq" id="WP_195601143.1">
    <property type="nucleotide sequence ID" value="NZ_JAWDET010000006.1"/>
</dbReference>
<name>A0AAE4I9E7_PHOVU</name>
<gene>
    <name evidence="1" type="ORF">RVH43_14285</name>
</gene>